<dbReference type="SUPFAM" id="SSF58042">
    <property type="entry name" value="Outer membrane lipoprotein"/>
    <property type="match status" value="1"/>
</dbReference>
<dbReference type="AlphaFoldDB" id="A0A9W7NH08"/>
<protein>
    <submittedName>
        <fullName evidence="1">Uncharacterized protein</fullName>
    </submittedName>
</protein>
<organism evidence="1 2">
    <name type="scientific">Roseomonas genomospecies 6</name>
    <dbReference type="NCBI Taxonomy" id="214106"/>
    <lineage>
        <taxon>Bacteria</taxon>
        <taxon>Pseudomonadati</taxon>
        <taxon>Pseudomonadota</taxon>
        <taxon>Alphaproteobacteria</taxon>
        <taxon>Acetobacterales</taxon>
        <taxon>Roseomonadaceae</taxon>
        <taxon>Roseomonas</taxon>
    </lineage>
</organism>
<gene>
    <name evidence="1" type="ORF">DS843_20280</name>
</gene>
<evidence type="ECO:0000313" key="2">
    <source>
        <dbReference type="Proteomes" id="UP000480854"/>
    </source>
</evidence>
<dbReference type="RefSeq" id="WP_149470657.1">
    <property type="nucleotide sequence ID" value="NZ_QOKW01000017.1"/>
</dbReference>
<dbReference type="OrthoDB" id="7306382at2"/>
<dbReference type="Gene3D" id="1.20.5.190">
    <property type="match status" value="1"/>
</dbReference>
<name>A0A9W7NH08_9PROT</name>
<accession>A0A9W7NH08</accession>
<proteinExistence type="predicted"/>
<dbReference type="EMBL" id="QOKW01000017">
    <property type="protein sequence ID" value="KAA0678447.1"/>
    <property type="molecule type" value="Genomic_DNA"/>
</dbReference>
<reference evidence="1 2" key="1">
    <citation type="submission" date="2018-07" db="EMBL/GenBank/DDBJ databases">
        <title>Genome sequence of Azospirillum sp. ATCC 49961.</title>
        <authorList>
            <person name="Sant'Anna F.H."/>
            <person name="Baldani J.I."/>
            <person name="Zilli J.E."/>
            <person name="Reis V.M."/>
            <person name="Hartmann A."/>
            <person name="Cruz L."/>
            <person name="de Souza E.M."/>
            <person name="de Oliveira Pedrosa F."/>
            <person name="Passaglia L.M.P."/>
        </authorList>
    </citation>
    <scope>NUCLEOTIDE SEQUENCE [LARGE SCALE GENOMIC DNA]</scope>
    <source>
        <strain evidence="1 2">ATCC 49961</strain>
    </source>
</reference>
<comment type="caution">
    <text evidence="1">The sequence shown here is derived from an EMBL/GenBank/DDBJ whole genome shotgun (WGS) entry which is preliminary data.</text>
</comment>
<evidence type="ECO:0000313" key="1">
    <source>
        <dbReference type="EMBL" id="KAA0678447.1"/>
    </source>
</evidence>
<keyword evidence="2" id="KW-1185">Reference proteome</keyword>
<dbReference type="Proteomes" id="UP000480854">
    <property type="component" value="Unassembled WGS sequence"/>
</dbReference>
<sequence length="90" mass="9785">MADNDDLKPLLHKLIGIVEGTAHDVSGLKADMNGLKADVEALKFDMMMVKSELKVMNTRLDGFEKRLDDQGRILAALVPTRIAAVPPAAE</sequence>